<dbReference type="AlphaFoldDB" id="A0AAV4UC58"/>
<name>A0AAV4UC58_CAEEX</name>
<comment type="caution">
    <text evidence="1">The sequence shown here is derived from an EMBL/GenBank/DDBJ whole genome shotgun (WGS) entry which is preliminary data.</text>
</comment>
<protein>
    <submittedName>
        <fullName evidence="1">Uncharacterized protein</fullName>
    </submittedName>
</protein>
<keyword evidence="2" id="KW-1185">Reference proteome</keyword>
<accession>A0AAV4UC58</accession>
<reference evidence="1 2" key="1">
    <citation type="submission" date="2021-06" db="EMBL/GenBank/DDBJ databases">
        <title>Caerostris extrusa draft genome.</title>
        <authorList>
            <person name="Kono N."/>
            <person name="Arakawa K."/>
        </authorList>
    </citation>
    <scope>NUCLEOTIDE SEQUENCE [LARGE SCALE GENOMIC DNA]</scope>
</reference>
<proteinExistence type="predicted"/>
<evidence type="ECO:0000313" key="2">
    <source>
        <dbReference type="Proteomes" id="UP001054945"/>
    </source>
</evidence>
<organism evidence="1 2">
    <name type="scientific">Caerostris extrusa</name>
    <name type="common">Bark spider</name>
    <name type="synonym">Caerostris bankana</name>
    <dbReference type="NCBI Taxonomy" id="172846"/>
    <lineage>
        <taxon>Eukaryota</taxon>
        <taxon>Metazoa</taxon>
        <taxon>Ecdysozoa</taxon>
        <taxon>Arthropoda</taxon>
        <taxon>Chelicerata</taxon>
        <taxon>Arachnida</taxon>
        <taxon>Araneae</taxon>
        <taxon>Araneomorphae</taxon>
        <taxon>Entelegynae</taxon>
        <taxon>Araneoidea</taxon>
        <taxon>Araneidae</taxon>
        <taxon>Caerostris</taxon>
    </lineage>
</organism>
<gene>
    <name evidence="1" type="ORF">CEXT_536111</name>
</gene>
<evidence type="ECO:0000313" key="1">
    <source>
        <dbReference type="EMBL" id="GIY55310.1"/>
    </source>
</evidence>
<sequence>MHFLGNGNCPDDFWDLRLFCYLSQMICIEYRLRQDDIGNYSVIVCLSVIMRSVICIEYRLRQDDIGNYSVIVCLRNYAIWVPGDLNRISAAARRYWKLFRYRLVLVIMRSGCMMICIEYRLRQDDIEIIPLSSPCVIMRSGCLVRFRHKCRQRLGVVSSFHEALELRGCRMS</sequence>
<dbReference type="EMBL" id="BPLR01012630">
    <property type="protein sequence ID" value="GIY55310.1"/>
    <property type="molecule type" value="Genomic_DNA"/>
</dbReference>
<dbReference type="Proteomes" id="UP001054945">
    <property type="component" value="Unassembled WGS sequence"/>
</dbReference>